<comment type="caution">
    <text evidence="2">The sequence shown here is derived from an EMBL/GenBank/DDBJ whole genome shotgun (WGS) entry which is preliminary data.</text>
</comment>
<accession>A0A8J7JLJ5</accession>
<proteinExistence type="predicted"/>
<keyword evidence="3" id="KW-1185">Reference proteome</keyword>
<protein>
    <recommendedName>
        <fullName evidence="4">Lipoprotein</fullName>
    </recommendedName>
</protein>
<dbReference type="EMBL" id="JAEMHM010000007">
    <property type="protein sequence ID" value="MBJ6724955.1"/>
    <property type="molecule type" value="Genomic_DNA"/>
</dbReference>
<evidence type="ECO:0000313" key="3">
    <source>
        <dbReference type="Proteomes" id="UP000636888"/>
    </source>
</evidence>
<name>A0A8J7JLJ5_9BACT</name>
<keyword evidence="1" id="KW-0732">Signal</keyword>
<evidence type="ECO:0000313" key="2">
    <source>
        <dbReference type="EMBL" id="MBJ6724955.1"/>
    </source>
</evidence>
<reference evidence="2" key="1">
    <citation type="submission" date="2020-12" db="EMBL/GenBank/DDBJ databases">
        <title>Geomonas sp. Red875, isolated from river sediment.</title>
        <authorList>
            <person name="Xu Z."/>
            <person name="Zhang Z."/>
            <person name="Masuda Y."/>
            <person name="Itoh H."/>
            <person name="Senoo K."/>
        </authorList>
    </citation>
    <scope>NUCLEOTIDE SEQUENCE</scope>
    <source>
        <strain evidence="2">Red875</strain>
    </source>
</reference>
<gene>
    <name evidence="2" type="ORF">JFN93_09570</name>
</gene>
<sequence length="175" mass="18071">MLKRIFLLLGTLAVAAAFSGCGDQGGSTHRKAVAAMKMVSFSNYSGPLLGAVDVEINLPTGVTVPGISGTEPAQFSGTGAPVTLVGNWGGTGTMVGGSYLPANGTDPAKFKFEVVNPQGFTPGQEIDVQLDVGAGVAPNPADFSIPYLGLVYKDGSYQTVVIPMVYNQDYTVSFE</sequence>
<dbReference type="PROSITE" id="PS51257">
    <property type="entry name" value="PROKAR_LIPOPROTEIN"/>
    <property type="match status" value="1"/>
</dbReference>
<organism evidence="2 3">
    <name type="scientific">Geomesophilobacter sediminis</name>
    <dbReference type="NCBI Taxonomy" id="2798584"/>
    <lineage>
        <taxon>Bacteria</taxon>
        <taxon>Pseudomonadati</taxon>
        <taxon>Thermodesulfobacteriota</taxon>
        <taxon>Desulfuromonadia</taxon>
        <taxon>Geobacterales</taxon>
        <taxon>Geobacteraceae</taxon>
        <taxon>Geomesophilobacter</taxon>
    </lineage>
</organism>
<dbReference type="AlphaFoldDB" id="A0A8J7JLJ5"/>
<evidence type="ECO:0000256" key="1">
    <source>
        <dbReference type="SAM" id="SignalP"/>
    </source>
</evidence>
<feature type="chain" id="PRO_5035287951" description="Lipoprotein" evidence="1">
    <location>
        <begin position="20"/>
        <end position="175"/>
    </location>
</feature>
<dbReference type="Proteomes" id="UP000636888">
    <property type="component" value="Unassembled WGS sequence"/>
</dbReference>
<evidence type="ECO:0008006" key="4">
    <source>
        <dbReference type="Google" id="ProtNLM"/>
    </source>
</evidence>
<dbReference type="RefSeq" id="WP_199383852.1">
    <property type="nucleotide sequence ID" value="NZ_JAEMHM010000007.1"/>
</dbReference>
<feature type="signal peptide" evidence="1">
    <location>
        <begin position="1"/>
        <end position="19"/>
    </location>
</feature>